<organism evidence="2 3">
    <name type="scientific">Acinetobacter indicus</name>
    <dbReference type="NCBI Taxonomy" id="756892"/>
    <lineage>
        <taxon>Bacteria</taxon>
        <taxon>Pseudomonadati</taxon>
        <taxon>Pseudomonadota</taxon>
        <taxon>Gammaproteobacteria</taxon>
        <taxon>Moraxellales</taxon>
        <taxon>Moraxellaceae</taxon>
        <taxon>Acinetobacter</taxon>
    </lineage>
</organism>
<accession>A0A6C0Y8D3</accession>
<evidence type="ECO:0000313" key="3">
    <source>
        <dbReference type="Proteomes" id="UP000503440"/>
    </source>
</evidence>
<gene>
    <name evidence="2" type="ORF">FSC09_15965</name>
</gene>
<dbReference type="EMBL" id="CP044456">
    <property type="protein sequence ID" value="QIC71885.1"/>
    <property type="molecule type" value="Genomic_DNA"/>
</dbReference>
<feature type="chain" id="PRO_5025342513" evidence="1">
    <location>
        <begin position="24"/>
        <end position="213"/>
    </location>
</feature>
<reference evidence="2 3" key="1">
    <citation type="submission" date="2019-09" db="EMBL/GenBank/DDBJ databases">
        <title>Non-baumannii Acinetobacter spp. carrying blaNDM-1 isolated in China.</title>
        <authorList>
            <person name="Cui C."/>
            <person name="Chen C."/>
            <person name="Sun J."/>
            <person name="Liu Y."/>
        </authorList>
    </citation>
    <scope>NUCLEOTIDE SEQUENCE [LARGE SCALE GENOMIC DNA]</scope>
    <source>
        <strain evidence="2 3">B18</strain>
        <plasmid evidence="3">pb18-1</plasmid>
    </source>
</reference>
<geneLocation type="plasmid" evidence="3">
    <name>pb18-1</name>
</geneLocation>
<keyword evidence="1" id="KW-0732">Signal</keyword>
<evidence type="ECO:0000256" key="1">
    <source>
        <dbReference type="SAM" id="SignalP"/>
    </source>
</evidence>
<keyword evidence="2" id="KW-0614">Plasmid</keyword>
<protein>
    <submittedName>
        <fullName evidence="2">Uncharacterized protein</fullName>
    </submittedName>
</protein>
<evidence type="ECO:0000313" key="2">
    <source>
        <dbReference type="EMBL" id="QIC71885.1"/>
    </source>
</evidence>
<proteinExistence type="predicted"/>
<dbReference type="Proteomes" id="UP000503440">
    <property type="component" value="Plasmid pB18-1"/>
</dbReference>
<sequence length="213" mass="23222">MLKVKKLILSTVLATLGLTGAHAAAPTKAQILQWLVNAQQSTAEPKKAIQLVKTEKITLVNGEEAYISGVEFENAARNFWGGYILTRPDAKKAQILDEFGGQSNTFKVHKTNYKGKLLDIVELEQSSSGGGAISGANSLVVFKGDKLQVLASGENSGTMMYDDCRKDKYIETEFKIKPNSQTITKITTTSNGCEEVKKQNKKVKTELIPIAVK</sequence>
<dbReference type="RefSeq" id="WP_163146544.1">
    <property type="nucleotide sequence ID" value="NZ_CP044456.1"/>
</dbReference>
<feature type="signal peptide" evidence="1">
    <location>
        <begin position="1"/>
        <end position="23"/>
    </location>
</feature>
<name>A0A6C0Y8D3_9GAMM</name>
<dbReference type="AlphaFoldDB" id="A0A6C0Y8D3"/>